<organism evidence="4 5">
    <name type="scientific">Lithospermum erythrorhizon</name>
    <name type="common">Purple gromwell</name>
    <name type="synonym">Lithospermum officinale var. erythrorhizon</name>
    <dbReference type="NCBI Taxonomy" id="34254"/>
    <lineage>
        <taxon>Eukaryota</taxon>
        <taxon>Viridiplantae</taxon>
        <taxon>Streptophyta</taxon>
        <taxon>Embryophyta</taxon>
        <taxon>Tracheophyta</taxon>
        <taxon>Spermatophyta</taxon>
        <taxon>Magnoliopsida</taxon>
        <taxon>eudicotyledons</taxon>
        <taxon>Gunneridae</taxon>
        <taxon>Pentapetalae</taxon>
        <taxon>asterids</taxon>
        <taxon>lamiids</taxon>
        <taxon>Boraginales</taxon>
        <taxon>Boraginaceae</taxon>
        <taxon>Boraginoideae</taxon>
        <taxon>Lithospermeae</taxon>
        <taxon>Lithospermum</taxon>
    </lineage>
</organism>
<reference evidence="4 5" key="1">
    <citation type="submission" date="2024-01" db="EMBL/GenBank/DDBJ databases">
        <title>The complete chloroplast genome sequence of Lithospermum erythrorhizon: insights into the phylogenetic relationship among Boraginaceae species and the maternal lineages of purple gromwells.</title>
        <authorList>
            <person name="Okada T."/>
            <person name="Watanabe K."/>
        </authorList>
    </citation>
    <scope>NUCLEOTIDE SEQUENCE [LARGE SCALE GENOMIC DNA]</scope>
</reference>
<dbReference type="InterPro" id="IPR018289">
    <property type="entry name" value="MULE_transposase_dom"/>
</dbReference>
<evidence type="ECO:0000259" key="3">
    <source>
        <dbReference type="Pfam" id="PF10551"/>
    </source>
</evidence>
<protein>
    <recommendedName>
        <fullName evidence="6">SWIM-type domain-containing protein</fullName>
    </recommendedName>
</protein>
<dbReference type="EMBL" id="BAABME010016179">
    <property type="protein sequence ID" value="GAA0144821.1"/>
    <property type="molecule type" value="Genomic_DNA"/>
</dbReference>
<accession>A0AAV3P1E9</accession>
<dbReference type="PANTHER" id="PTHR31973">
    <property type="entry name" value="POLYPROTEIN, PUTATIVE-RELATED"/>
    <property type="match status" value="1"/>
</dbReference>
<sequence length="364" mass="41626">MPGSAVITKLHEQKFEHVYVCPTPLKKGFLVSCRRFVCLDGCFLKGAFKGQILAAVCLDAENRIYPVTWAVVEVENIDSWTWFVRLLKQDLGMEHQPDSWVLMTNQQKMMWKCARAANEPYFEYKMQQLKNVTIEGYEALRRIDPRKWARSAFHPTTNCTELMNNWAEAFNVFIIREKKIYEYITRASGSPRYEVTYAQHSFVVDIEKKHCSCGLWQLGGIPCVRAFCVYKSQNKDPRKYVHKNYLTKSPYPDILPPDIRFLPGRAKSCRTKDAAERVEEAEKQTAEKAEKKQHDGVFKASRKGALIHCKICPGVGQNAWTCPRKPVDGGSDSQPTPSSMPKKRKTRGSSSQLAPSTREDVDMG</sequence>
<name>A0AAV3P1E9_LITER</name>
<feature type="domain" description="SWIM-type" evidence="2">
    <location>
        <begin position="202"/>
        <end position="223"/>
    </location>
</feature>
<dbReference type="AlphaFoldDB" id="A0AAV3P1E9"/>
<dbReference type="Proteomes" id="UP001454036">
    <property type="component" value="Unassembled WGS sequence"/>
</dbReference>
<keyword evidence="5" id="KW-1185">Reference proteome</keyword>
<evidence type="ECO:0000259" key="2">
    <source>
        <dbReference type="Pfam" id="PF04434"/>
    </source>
</evidence>
<evidence type="ECO:0000313" key="5">
    <source>
        <dbReference type="Proteomes" id="UP001454036"/>
    </source>
</evidence>
<comment type="caution">
    <text evidence="4">The sequence shown here is derived from an EMBL/GenBank/DDBJ whole genome shotgun (WGS) entry which is preliminary data.</text>
</comment>
<evidence type="ECO:0000256" key="1">
    <source>
        <dbReference type="SAM" id="MobiDB-lite"/>
    </source>
</evidence>
<evidence type="ECO:0008006" key="6">
    <source>
        <dbReference type="Google" id="ProtNLM"/>
    </source>
</evidence>
<dbReference type="InterPro" id="IPR007527">
    <property type="entry name" value="Znf_SWIM"/>
</dbReference>
<proteinExistence type="predicted"/>
<gene>
    <name evidence="4" type="ORF">LIER_36013</name>
</gene>
<dbReference type="PANTHER" id="PTHR31973:SF197">
    <property type="entry name" value="SWIM-TYPE DOMAIN-CONTAINING PROTEIN"/>
    <property type="match status" value="1"/>
</dbReference>
<dbReference type="Pfam" id="PF04434">
    <property type="entry name" value="SWIM"/>
    <property type="match status" value="1"/>
</dbReference>
<feature type="region of interest" description="Disordered" evidence="1">
    <location>
        <begin position="322"/>
        <end position="364"/>
    </location>
</feature>
<dbReference type="GO" id="GO:0008270">
    <property type="term" value="F:zinc ion binding"/>
    <property type="evidence" value="ECO:0007669"/>
    <property type="project" value="InterPro"/>
</dbReference>
<feature type="domain" description="MULE transposase" evidence="3">
    <location>
        <begin position="37"/>
        <end position="111"/>
    </location>
</feature>
<evidence type="ECO:0000313" key="4">
    <source>
        <dbReference type="EMBL" id="GAA0144821.1"/>
    </source>
</evidence>
<dbReference type="Pfam" id="PF10551">
    <property type="entry name" value="MULE"/>
    <property type="match status" value="1"/>
</dbReference>